<dbReference type="GO" id="GO:0044423">
    <property type="term" value="C:virion component"/>
    <property type="evidence" value="ECO:0007669"/>
    <property type="project" value="UniProtKB-KW"/>
</dbReference>
<keyword evidence="3" id="KW-0808">Transferase</keyword>
<dbReference type="GO" id="GO:0006397">
    <property type="term" value="P:mRNA processing"/>
    <property type="evidence" value="ECO:0007669"/>
    <property type="project" value="UniProtKB-KW"/>
</dbReference>
<evidence type="ECO:0000256" key="7">
    <source>
        <dbReference type="ARBA" id="ARBA00023163"/>
    </source>
</evidence>
<feature type="compositionally biased region" description="Basic residues" evidence="8">
    <location>
        <begin position="458"/>
        <end position="473"/>
    </location>
</feature>
<sequence length="493" mass="57367">MKNKFVCDKSLTFQECELAILRNAVDLAENKMGKQLVNTPDVQQMIKIVEDFINRKNLICYGGVAIDALLPESDKIYDKNVELSDYDFYTPNALEHAKELADIFVQKGYTEVEAKAGSHFGTFKVFCNFLAVADLTYMPAELFKVLKKESIRVKGILYCPPNFLKMAMYLELSRPAGQIDRFEKVFKRLTLLNKYYPITSANCGEVDFQRPMENQEDEKESEIYENVKNTFVNQGVVFFGGMAMNLFSHYLPKKKQKSVRHIADFDVLSIDPLGTCEIVKERLLDIDVKHVKIVPHKAIGEIIPEHYEILVNKETIAFVYKPIACHSYNVITIKGQHLKVATIDTMLSFYLAFLYTERPYYTIFADRILCMSKFLFEVQQQNRLAQKGLLRRFSITCYGHQESVEEMRSHKNEMFQQLKGKRGTKEYEEWFLNYKPGSPILGKNDDISEEVEEEKPSKQKKVKRRKTKKHRRTSATARKVFNFKIFKSKKNRH</sequence>
<feature type="domain" description="Poly(A) polymerase catalytic subunit" evidence="9">
    <location>
        <begin position="48"/>
        <end position="176"/>
    </location>
</feature>
<keyword evidence="7" id="KW-0804">Transcription</keyword>
<dbReference type="AlphaFoldDB" id="A0A6C0E941"/>
<evidence type="ECO:0000256" key="2">
    <source>
        <dbReference type="ARBA" id="ARBA00022664"/>
    </source>
</evidence>
<dbReference type="GO" id="GO:0016740">
    <property type="term" value="F:transferase activity"/>
    <property type="evidence" value="ECO:0007669"/>
    <property type="project" value="UniProtKB-KW"/>
</dbReference>
<dbReference type="EMBL" id="MN739735">
    <property type="protein sequence ID" value="QHT23945.1"/>
    <property type="molecule type" value="Genomic_DNA"/>
</dbReference>
<keyword evidence="6" id="KW-0946">Virion</keyword>
<keyword evidence="4" id="KW-0547">Nucleotide-binding</keyword>
<accession>A0A6C0E941</accession>
<evidence type="ECO:0000256" key="8">
    <source>
        <dbReference type="SAM" id="MobiDB-lite"/>
    </source>
</evidence>
<organism evidence="10">
    <name type="scientific">viral metagenome</name>
    <dbReference type="NCBI Taxonomy" id="1070528"/>
    <lineage>
        <taxon>unclassified sequences</taxon>
        <taxon>metagenomes</taxon>
        <taxon>organismal metagenomes</taxon>
    </lineage>
</organism>
<dbReference type="GO" id="GO:0005524">
    <property type="term" value="F:ATP binding"/>
    <property type="evidence" value="ECO:0007669"/>
    <property type="project" value="UniProtKB-KW"/>
</dbReference>
<reference evidence="10" key="1">
    <citation type="journal article" date="2020" name="Nature">
        <title>Giant virus diversity and host interactions through global metagenomics.</title>
        <authorList>
            <person name="Schulz F."/>
            <person name="Roux S."/>
            <person name="Paez-Espino D."/>
            <person name="Jungbluth S."/>
            <person name="Walsh D.A."/>
            <person name="Denef V.J."/>
            <person name="McMahon K.D."/>
            <person name="Konstantinidis K.T."/>
            <person name="Eloe-Fadrosh E.A."/>
            <person name="Kyrpides N.C."/>
            <person name="Woyke T."/>
        </authorList>
    </citation>
    <scope>NUCLEOTIDE SEQUENCE</scope>
    <source>
        <strain evidence="10">GVMAG-M-3300023179-132</strain>
    </source>
</reference>
<protein>
    <recommendedName>
        <fullName evidence="9">Poly(A) polymerase catalytic subunit domain-containing protein</fullName>
    </recommendedName>
</protein>
<evidence type="ECO:0000313" key="10">
    <source>
        <dbReference type="EMBL" id="QHT23945.1"/>
    </source>
</evidence>
<evidence type="ECO:0000256" key="1">
    <source>
        <dbReference type="ARBA" id="ARBA00004328"/>
    </source>
</evidence>
<keyword evidence="2" id="KW-0507">mRNA processing</keyword>
<keyword evidence="5" id="KW-0067">ATP-binding</keyword>
<evidence type="ECO:0000259" key="9">
    <source>
        <dbReference type="Pfam" id="PF19244"/>
    </source>
</evidence>
<dbReference type="Pfam" id="PF19244">
    <property type="entry name" value="Poly_A_pol_cat"/>
    <property type="match status" value="1"/>
</dbReference>
<name>A0A6C0E941_9ZZZZ</name>
<evidence type="ECO:0000256" key="4">
    <source>
        <dbReference type="ARBA" id="ARBA00022741"/>
    </source>
</evidence>
<dbReference type="InterPro" id="IPR045355">
    <property type="entry name" value="PolyA_pol_cat_su"/>
</dbReference>
<evidence type="ECO:0000256" key="3">
    <source>
        <dbReference type="ARBA" id="ARBA00022679"/>
    </source>
</evidence>
<proteinExistence type="predicted"/>
<comment type="subcellular location">
    <subcellularLocation>
        <location evidence="1">Virion</location>
    </subcellularLocation>
</comment>
<feature type="region of interest" description="Disordered" evidence="8">
    <location>
        <begin position="446"/>
        <end position="474"/>
    </location>
</feature>
<evidence type="ECO:0000256" key="5">
    <source>
        <dbReference type="ARBA" id="ARBA00022840"/>
    </source>
</evidence>
<evidence type="ECO:0000256" key="6">
    <source>
        <dbReference type="ARBA" id="ARBA00022844"/>
    </source>
</evidence>